<sequence length="59" mass="6840">MRMMTPGLARSVTPSDWTTEQLARREHTPRQLHLPRIPRPQVPEVPQPPRVRVSGHRTP</sequence>
<dbReference type="EMBL" id="JAFDVD010000010">
    <property type="protein sequence ID" value="MBM6400780.1"/>
    <property type="molecule type" value="Genomic_DNA"/>
</dbReference>
<dbReference type="RefSeq" id="WP_204131257.1">
    <property type="nucleotide sequence ID" value="NZ_JAFDVD010000010.1"/>
</dbReference>
<keyword evidence="3" id="KW-1185">Reference proteome</keyword>
<comment type="caution">
    <text evidence="2">The sequence shown here is derived from an EMBL/GenBank/DDBJ whole genome shotgun (WGS) entry which is preliminary data.</text>
</comment>
<evidence type="ECO:0000313" key="3">
    <source>
        <dbReference type="Proteomes" id="UP001430172"/>
    </source>
</evidence>
<dbReference type="Proteomes" id="UP001430172">
    <property type="component" value="Unassembled WGS sequence"/>
</dbReference>
<gene>
    <name evidence="2" type="ORF">JQN70_10320</name>
</gene>
<evidence type="ECO:0000313" key="2">
    <source>
        <dbReference type="EMBL" id="MBM6400780.1"/>
    </source>
</evidence>
<evidence type="ECO:0000256" key="1">
    <source>
        <dbReference type="SAM" id="MobiDB-lite"/>
    </source>
</evidence>
<protein>
    <submittedName>
        <fullName evidence="2">Uncharacterized protein</fullName>
    </submittedName>
</protein>
<name>A0ABS2CLY0_9MICO</name>
<organism evidence="2 3">
    <name type="scientific">Phycicoccus sonneratiae</name>
    <dbReference type="NCBI Taxonomy" id="2807628"/>
    <lineage>
        <taxon>Bacteria</taxon>
        <taxon>Bacillati</taxon>
        <taxon>Actinomycetota</taxon>
        <taxon>Actinomycetes</taxon>
        <taxon>Micrococcales</taxon>
        <taxon>Intrasporangiaceae</taxon>
        <taxon>Phycicoccus</taxon>
    </lineage>
</organism>
<feature type="compositionally biased region" description="Pro residues" evidence="1">
    <location>
        <begin position="37"/>
        <end position="49"/>
    </location>
</feature>
<accession>A0ABS2CLY0</accession>
<feature type="region of interest" description="Disordered" evidence="1">
    <location>
        <begin position="1"/>
        <end position="59"/>
    </location>
</feature>
<proteinExistence type="predicted"/>
<feature type="compositionally biased region" description="Polar residues" evidence="1">
    <location>
        <begin position="12"/>
        <end position="21"/>
    </location>
</feature>
<reference evidence="2" key="1">
    <citation type="submission" date="2021-02" db="EMBL/GenBank/DDBJ databases">
        <title>Phycicoccus sp. MQZ13P-5T, whole genome shotgun sequence.</title>
        <authorList>
            <person name="Tuo L."/>
        </authorList>
    </citation>
    <scope>NUCLEOTIDE SEQUENCE</scope>
    <source>
        <strain evidence="2">MQZ13P-5</strain>
    </source>
</reference>